<dbReference type="Pfam" id="PF18198">
    <property type="entry name" value="AAA_lid_11"/>
    <property type="match status" value="1"/>
</dbReference>
<dbReference type="PANTHER" id="PTHR45703">
    <property type="entry name" value="DYNEIN HEAVY CHAIN"/>
    <property type="match status" value="1"/>
</dbReference>
<dbReference type="Gene3D" id="1.20.1270.280">
    <property type="match status" value="1"/>
</dbReference>
<evidence type="ECO:0000313" key="4">
    <source>
        <dbReference type="EMBL" id="RCN38667.1"/>
    </source>
</evidence>
<dbReference type="GO" id="GO:0030286">
    <property type="term" value="C:dynein complex"/>
    <property type="evidence" value="ECO:0007669"/>
    <property type="project" value="InterPro"/>
</dbReference>
<dbReference type="AlphaFoldDB" id="A0A368G7K0"/>
<dbReference type="PANTHER" id="PTHR45703:SF22">
    <property type="entry name" value="DYNEIN CYTOPLASMIC 2 HEAVY CHAIN 1"/>
    <property type="match status" value="1"/>
</dbReference>
<dbReference type="Pfam" id="PF03028">
    <property type="entry name" value="Dynein_heavy"/>
    <property type="match status" value="1"/>
</dbReference>
<dbReference type="FunFam" id="3.40.50.300:FF:001685">
    <property type="entry name" value="Dynein heavy chain, putative"/>
    <property type="match status" value="1"/>
</dbReference>
<protein>
    <submittedName>
        <fullName evidence="4">Dynein heavy chain</fullName>
    </submittedName>
</protein>
<dbReference type="InterPro" id="IPR042219">
    <property type="entry name" value="AAA_lid_11_sf"/>
</dbReference>
<evidence type="ECO:0000259" key="2">
    <source>
        <dbReference type="Pfam" id="PF18198"/>
    </source>
</evidence>
<feature type="domain" description="Dynein heavy chain AAA lid" evidence="2">
    <location>
        <begin position="192"/>
        <end position="327"/>
    </location>
</feature>
<feature type="domain" description="Dynein heavy chain C-terminal" evidence="3">
    <location>
        <begin position="341"/>
        <end position="530"/>
    </location>
</feature>
<dbReference type="GO" id="GO:0008569">
    <property type="term" value="F:minus-end-directed microtubule motor activity"/>
    <property type="evidence" value="ECO:0007669"/>
    <property type="project" value="InterPro"/>
</dbReference>
<sequence>MKITPFQKVLLVQAVRPDRLYAAMQNFVLKTLSLQSINPPPFDLADILAESSNKEPILLILAGGADPSQELEELAAKTIGYHNYVSISMGQGQEQATIDGIRKATKEGQWICLNNVHLMLSIIPTIQKELAAATPHERFRLWMTTEEESKFPAMMLQRSLKVTFEPPPGIRNNLLRTYSQIDDARRSVLTTQATFVLAWLHALLQERRTFIPQAWTKFYEFSNADVRVARVLVEALVKESKADWEFIRGLLKFVVYGGRIENVFDSKVLESYLLTLFTPEKITGRPGQLLAKGVELIAVDNTKEIQNFITTTIPSEDDPNLFGLPANIKFSWQLTEAEDTIARMRMAVTTTAANERSSWAETCNPILQHWKRLCQGGDLHSRQIPSPKESEDPIAEVMSLEFIHAIKIVQKIHACLSLISKSIRGTVTPDKSTLEVIKNLQLHQTPDLWHDLWSGPREPAEYLSTLVYKAKSVQELVPLSEQKDFLGTPLNFSKLFRPGRLLNALRQVTARAKGCTMDTLRLSSAWDASQFRDDVTIQVQV</sequence>
<dbReference type="InterPro" id="IPR041228">
    <property type="entry name" value="Dynein_C"/>
</dbReference>
<dbReference type="GO" id="GO:0051959">
    <property type="term" value="F:dynein light intermediate chain binding"/>
    <property type="evidence" value="ECO:0007669"/>
    <property type="project" value="InterPro"/>
</dbReference>
<dbReference type="STRING" id="29170.A0A368G7K0"/>
<dbReference type="GO" id="GO:0045505">
    <property type="term" value="F:dynein intermediate chain binding"/>
    <property type="evidence" value="ECO:0007669"/>
    <property type="project" value="InterPro"/>
</dbReference>
<dbReference type="Gene3D" id="1.10.8.720">
    <property type="entry name" value="Region D6 of dynein motor"/>
    <property type="match status" value="1"/>
</dbReference>
<comment type="caution">
    <text evidence="4">The sequence shown here is derived from an EMBL/GenBank/DDBJ whole genome shotgun (WGS) entry which is preliminary data.</text>
</comment>
<dbReference type="Gene3D" id="3.40.50.300">
    <property type="entry name" value="P-loop containing nucleotide triphosphate hydrolases"/>
    <property type="match status" value="1"/>
</dbReference>
<dbReference type="OrthoDB" id="5593012at2759"/>
<proteinExistence type="predicted"/>
<accession>A0A368G7K0</accession>
<dbReference type="Pfam" id="PF18199">
    <property type="entry name" value="Dynein_C"/>
    <property type="match status" value="1"/>
</dbReference>
<dbReference type="GO" id="GO:0007018">
    <property type="term" value="P:microtubule-based movement"/>
    <property type="evidence" value="ECO:0007669"/>
    <property type="project" value="InterPro"/>
</dbReference>
<dbReference type="InterPro" id="IPR026983">
    <property type="entry name" value="DHC"/>
</dbReference>
<evidence type="ECO:0000313" key="5">
    <source>
        <dbReference type="Proteomes" id="UP000252519"/>
    </source>
</evidence>
<feature type="domain" description="Dynein heavy chain region D6 P-loop" evidence="1">
    <location>
        <begin position="53"/>
        <end position="163"/>
    </location>
</feature>
<evidence type="ECO:0000259" key="3">
    <source>
        <dbReference type="Pfam" id="PF18199"/>
    </source>
</evidence>
<keyword evidence="5" id="KW-1185">Reference proteome</keyword>
<evidence type="ECO:0000259" key="1">
    <source>
        <dbReference type="Pfam" id="PF03028"/>
    </source>
</evidence>
<reference evidence="4 5" key="1">
    <citation type="submission" date="2014-10" db="EMBL/GenBank/DDBJ databases">
        <title>Draft genome of the hookworm Ancylostoma caninum.</title>
        <authorList>
            <person name="Mitreva M."/>
        </authorList>
    </citation>
    <scope>NUCLEOTIDE SEQUENCE [LARGE SCALE GENOMIC DNA]</scope>
    <source>
        <strain evidence="4 5">Baltimore</strain>
    </source>
</reference>
<dbReference type="Proteomes" id="UP000252519">
    <property type="component" value="Unassembled WGS sequence"/>
</dbReference>
<gene>
    <name evidence="4" type="ORF">ANCCAN_15424</name>
</gene>
<dbReference type="InterPro" id="IPR041658">
    <property type="entry name" value="AAA_lid_11"/>
</dbReference>
<dbReference type="InterPro" id="IPR027417">
    <property type="entry name" value="P-loop_NTPase"/>
</dbReference>
<dbReference type="InterPro" id="IPR004273">
    <property type="entry name" value="Dynein_heavy_D6_P-loop"/>
</dbReference>
<organism evidence="4 5">
    <name type="scientific">Ancylostoma caninum</name>
    <name type="common">Dog hookworm</name>
    <dbReference type="NCBI Taxonomy" id="29170"/>
    <lineage>
        <taxon>Eukaryota</taxon>
        <taxon>Metazoa</taxon>
        <taxon>Ecdysozoa</taxon>
        <taxon>Nematoda</taxon>
        <taxon>Chromadorea</taxon>
        <taxon>Rhabditida</taxon>
        <taxon>Rhabditina</taxon>
        <taxon>Rhabditomorpha</taxon>
        <taxon>Strongyloidea</taxon>
        <taxon>Ancylostomatidae</taxon>
        <taxon>Ancylostomatinae</taxon>
        <taxon>Ancylostoma</taxon>
    </lineage>
</organism>
<dbReference type="EMBL" id="JOJR01000383">
    <property type="protein sequence ID" value="RCN38667.1"/>
    <property type="molecule type" value="Genomic_DNA"/>
</dbReference>
<name>A0A368G7K0_ANCCA</name>